<feature type="coiled-coil region" evidence="1">
    <location>
        <begin position="300"/>
        <end position="327"/>
    </location>
</feature>
<accession>A0A915YIP1</accession>
<keyword evidence="1" id="KW-0175">Coiled coil</keyword>
<proteinExistence type="predicted"/>
<evidence type="ECO:0000256" key="1">
    <source>
        <dbReference type="SAM" id="Coils"/>
    </source>
</evidence>
<keyword evidence="4" id="KW-1185">Reference proteome</keyword>
<dbReference type="Gene3D" id="3.40.50.10190">
    <property type="entry name" value="BRCT domain"/>
    <property type="match status" value="1"/>
</dbReference>
<dbReference type="Proteomes" id="UP001060919">
    <property type="component" value="Chromosome"/>
</dbReference>
<dbReference type="Gene3D" id="3.80.10.10">
    <property type="entry name" value="Ribonuclease Inhibitor"/>
    <property type="match status" value="2"/>
</dbReference>
<reference evidence="3" key="1">
    <citation type="submission" date="2022-09" db="EMBL/GenBank/DDBJ databases">
        <title>Aureispira anguillicida sp. nov., isolated from Leptocephalus of Japanese eel Anguilla japonica.</title>
        <authorList>
            <person name="Yuasa K."/>
            <person name="Mekata T."/>
            <person name="Ikunari K."/>
        </authorList>
    </citation>
    <scope>NUCLEOTIDE SEQUENCE</scope>
    <source>
        <strain evidence="3">EL160426</strain>
    </source>
</reference>
<evidence type="ECO:0000259" key="2">
    <source>
        <dbReference type="SMART" id="SM00292"/>
    </source>
</evidence>
<dbReference type="InterPro" id="IPR001357">
    <property type="entry name" value="BRCT_dom"/>
</dbReference>
<dbReference type="InterPro" id="IPR036420">
    <property type="entry name" value="BRCT_dom_sf"/>
</dbReference>
<dbReference type="InterPro" id="IPR001611">
    <property type="entry name" value="Leu-rich_rpt"/>
</dbReference>
<dbReference type="AlphaFoldDB" id="A0A915YIP1"/>
<dbReference type="SMART" id="SM00292">
    <property type="entry name" value="BRCT"/>
    <property type="match status" value="1"/>
</dbReference>
<name>A0A915YIP1_9BACT</name>
<dbReference type="PANTHER" id="PTHR46662">
    <property type="entry name" value="DI-GLUCOSE BINDING PROTEIN WITH LEUCINE-RICH REPEAT DOMAIN-CONTAINING PROTEIN"/>
    <property type="match status" value="1"/>
</dbReference>
<protein>
    <recommendedName>
        <fullName evidence="2">BRCT domain-containing protein</fullName>
    </recommendedName>
</protein>
<dbReference type="SUPFAM" id="SSF52113">
    <property type="entry name" value="BRCT domain"/>
    <property type="match status" value="1"/>
</dbReference>
<dbReference type="Pfam" id="PF13855">
    <property type="entry name" value="LRR_8"/>
    <property type="match status" value="1"/>
</dbReference>
<dbReference type="PANTHER" id="PTHR46662:SF104">
    <property type="entry name" value="GPI-ANCHORED ADHESIN-LIKE PROTEIN PGA55-RELATED"/>
    <property type="match status" value="1"/>
</dbReference>
<evidence type="ECO:0000313" key="4">
    <source>
        <dbReference type="Proteomes" id="UP001060919"/>
    </source>
</evidence>
<sequence>MGFRHFFLKKSFYFSYMKQRITLYSIDDLETIEDYEEIVCIRTNSYYKSNRFGNLISKCTNLEELYFLESYFNVTIPKAILQLPKLHTLVFKGVDFDQILPSIGQLKNLKTLGLQEHFIANFPSSLVELPLLEELDLNHTKFDKNFQGWLLLNDIKTLKYLNLLNAKLATFPVELTKHKNLQILALPKKHYNQLIKKHPAFCEQIPYLYSHSVLEKKYFYNLLNICRKNNFDWSFRVILMNLLADNASKLDRLATKEQILKVTDVKLLETIRLKALEYYNNRWGKNPLTPLKENAVIAVAGKLGINKKELQKKLKALNIKYSAKITEQTTHLLLGQLSNAAYEKALLKNIPILSEQYVLAFINQHSEQYLVDDSDENTAQTEQVAQLLLSGQDENILLALELFKQGGFPKVLLTELFIAHQQTENLAIQRETQRLFRQYGSIQLVDRLKKDEYLFSKYSSEISLKRKLKRLEKQTELDCLKIAWHAYNRYQKGITYLLTALPLEKSTSLLQQLVQNNKLSLAHIGLTSVPPAVFELENLTVLDLSHNHQLHTISFKLLTKLTNLEQLILTDNYNLRDNHQLLQKIEERLPQIQIQF</sequence>
<feature type="domain" description="BRCT" evidence="2">
    <location>
        <begin position="289"/>
        <end position="365"/>
    </location>
</feature>
<dbReference type="CDD" id="cd00027">
    <property type="entry name" value="BRCT"/>
    <property type="match status" value="1"/>
</dbReference>
<dbReference type="EMBL" id="AP026867">
    <property type="protein sequence ID" value="BDS13808.1"/>
    <property type="molecule type" value="Genomic_DNA"/>
</dbReference>
<organism evidence="3 4">
    <name type="scientific">Aureispira anguillae</name>
    <dbReference type="NCBI Taxonomy" id="2864201"/>
    <lineage>
        <taxon>Bacteria</taxon>
        <taxon>Pseudomonadati</taxon>
        <taxon>Bacteroidota</taxon>
        <taxon>Saprospiria</taxon>
        <taxon>Saprospirales</taxon>
        <taxon>Saprospiraceae</taxon>
        <taxon>Aureispira</taxon>
    </lineage>
</organism>
<dbReference type="Pfam" id="PF00533">
    <property type="entry name" value="BRCT"/>
    <property type="match status" value="1"/>
</dbReference>
<gene>
    <name evidence="3" type="ORF">AsAng_0045700</name>
</gene>
<dbReference type="SUPFAM" id="SSF52047">
    <property type="entry name" value="RNI-like"/>
    <property type="match status" value="1"/>
</dbReference>
<dbReference type="InterPro" id="IPR032675">
    <property type="entry name" value="LRR_dom_sf"/>
</dbReference>
<evidence type="ECO:0000313" key="3">
    <source>
        <dbReference type="EMBL" id="BDS13808.1"/>
    </source>
</evidence>
<dbReference type="KEGG" id="aup:AsAng_0045700"/>